<feature type="region of interest" description="Disordered" evidence="7">
    <location>
        <begin position="416"/>
        <end position="453"/>
    </location>
</feature>
<keyword evidence="8" id="KW-1133">Transmembrane helix</keyword>
<name>A0ABS7RET7_9ACTN</name>
<feature type="transmembrane region" description="Helical" evidence="8">
    <location>
        <begin position="20"/>
        <end position="42"/>
    </location>
</feature>
<dbReference type="InterPro" id="IPR051612">
    <property type="entry name" value="Teichoic_Acid_Biosynth"/>
</dbReference>
<dbReference type="SUPFAM" id="SSF53756">
    <property type="entry name" value="UDP-Glycosyltransferase/glycogen phosphorylase"/>
    <property type="match status" value="1"/>
</dbReference>
<evidence type="ECO:0000313" key="10">
    <source>
        <dbReference type="Proteomes" id="UP000754710"/>
    </source>
</evidence>
<reference evidence="9 10" key="1">
    <citation type="submission" date="2021-08" db="EMBL/GenBank/DDBJ databases">
        <title>Nocardioides bacterium WL0053 sp. nov., isolated from the sediment.</title>
        <authorList>
            <person name="Wang L."/>
            <person name="Zhang D."/>
            <person name="Zhang A."/>
        </authorList>
    </citation>
    <scope>NUCLEOTIDE SEQUENCE [LARGE SCALE GENOMIC DNA]</scope>
    <source>
        <strain evidence="9 10">WL0053</strain>
    </source>
</reference>
<evidence type="ECO:0000256" key="2">
    <source>
        <dbReference type="ARBA" id="ARBA00010488"/>
    </source>
</evidence>
<dbReference type="InterPro" id="IPR007554">
    <property type="entry name" value="Glycerophosphate_synth"/>
</dbReference>
<comment type="caution">
    <text evidence="9">The sequence shown here is derived from an EMBL/GenBank/DDBJ whole genome shotgun (WGS) entry which is preliminary data.</text>
</comment>
<comment type="similarity">
    <text evidence="2">Belongs to the CDP-glycerol glycerophosphotransferase family.</text>
</comment>
<dbReference type="EMBL" id="JAIEZQ010000001">
    <property type="protein sequence ID" value="MBY9073517.1"/>
    <property type="molecule type" value="Genomic_DNA"/>
</dbReference>
<evidence type="ECO:0000256" key="1">
    <source>
        <dbReference type="ARBA" id="ARBA00004202"/>
    </source>
</evidence>
<dbReference type="InterPro" id="IPR043148">
    <property type="entry name" value="TagF_C"/>
</dbReference>
<protein>
    <submittedName>
        <fullName evidence="9">CDP-glycerol glycerophosphotransferase family protein</fullName>
    </submittedName>
</protein>
<keyword evidence="10" id="KW-1185">Reference proteome</keyword>
<keyword evidence="4" id="KW-0808">Transferase</keyword>
<evidence type="ECO:0000256" key="4">
    <source>
        <dbReference type="ARBA" id="ARBA00022679"/>
    </source>
</evidence>
<sequence>MLSRLRQLRVVRVLVRRLGVHRVTAAVGLVQAPCLALVGLTLRRLPRNRRLVVLGSPLDRFADNAAYLFLHMAGQAARHRLEVVWISGSADVVQRLRSHGYRAEHRWSWRGALTTLGAGTFVYSGYRSDINRWLSPGATAVCLWHGLPIKRVESAVGGEGERRSGLLHAVARAGREAPPDFLIAPSDFVASRFSPAFGVPPERCWRLGYPRNDHLVTDPARPPAALVWHGEEWDRLRSARVVVGLFLTWRDDRVDDAVDTSLVQQLARVCAAHGGVLAYKAHYNVAATEVPSAGCVPLPADADLHAYLGLCDVLVTDYSSIALDYLLMRRPVVFYTPDLEHYAATRGFEIEPQSLPGVLTRDPQALLDSVDRLLAQETRAADGDDGTVSHDLLLRTLWGGYDGGASEAITAAIAQASSTAGPAAPPSPESVRPPRRGDLVEDPAEVPPQQPPA</sequence>
<evidence type="ECO:0000313" key="9">
    <source>
        <dbReference type="EMBL" id="MBY9073517.1"/>
    </source>
</evidence>
<keyword evidence="8" id="KW-0812">Transmembrane</keyword>
<evidence type="ECO:0000256" key="8">
    <source>
        <dbReference type="SAM" id="Phobius"/>
    </source>
</evidence>
<dbReference type="RefSeq" id="WP_221023305.1">
    <property type="nucleotide sequence ID" value="NZ_JAIEZQ010000001.1"/>
</dbReference>
<evidence type="ECO:0000256" key="6">
    <source>
        <dbReference type="ARBA" id="ARBA00023136"/>
    </source>
</evidence>
<accession>A0ABS7RET7</accession>
<dbReference type="Gene3D" id="3.40.50.11820">
    <property type="match status" value="1"/>
</dbReference>
<dbReference type="PANTHER" id="PTHR37316">
    <property type="entry name" value="TEICHOIC ACID GLYCEROL-PHOSPHATE PRIMASE"/>
    <property type="match status" value="1"/>
</dbReference>
<gene>
    <name evidence="9" type="ORF">K1X13_01660</name>
</gene>
<evidence type="ECO:0000256" key="7">
    <source>
        <dbReference type="SAM" id="MobiDB-lite"/>
    </source>
</evidence>
<comment type="subcellular location">
    <subcellularLocation>
        <location evidence="1">Cell membrane</location>
        <topology evidence="1">Peripheral membrane protein</topology>
    </subcellularLocation>
</comment>
<evidence type="ECO:0000256" key="5">
    <source>
        <dbReference type="ARBA" id="ARBA00022944"/>
    </source>
</evidence>
<keyword evidence="5" id="KW-0777">Teichoic acid biosynthesis</keyword>
<organism evidence="9 10">
    <name type="scientific">Nocardioides jiangsuensis</name>
    <dbReference type="NCBI Taxonomy" id="2866161"/>
    <lineage>
        <taxon>Bacteria</taxon>
        <taxon>Bacillati</taxon>
        <taxon>Actinomycetota</taxon>
        <taxon>Actinomycetes</taxon>
        <taxon>Propionibacteriales</taxon>
        <taxon>Nocardioidaceae</taxon>
        <taxon>Nocardioides</taxon>
    </lineage>
</organism>
<dbReference type="Pfam" id="PF04464">
    <property type="entry name" value="Glyphos_transf"/>
    <property type="match status" value="1"/>
</dbReference>
<keyword evidence="6 8" id="KW-0472">Membrane</keyword>
<dbReference type="Gene3D" id="3.40.50.12580">
    <property type="match status" value="1"/>
</dbReference>
<dbReference type="Proteomes" id="UP000754710">
    <property type="component" value="Unassembled WGS sequence"/>
</dbReference>
<dbReference type="PANTHER" id="PTHR37316:SF3">
    <property type="entry name" value="TEICHOIC ACID GLYCEROL-PHOSPHATE TRANSFERASE"/>
    <property type="match status" value="1"/>
</dbReference>
<keyword evidence="3" id="KW-1003">Cell membrane</keyword>
<evidence type="ECO:0000256" key="3">
    <source>
        <dbReference type="ARBA" id="ARBA00022475"/>
    </source>
</evidence>
<proteinExistence type="inferred from homology"/>
<dbReference type="InterPro" id="IPR043149">
    <property type="entry name" value="TagF_N"/>
</dbReference>